<keyword evidence="1" id="KW-0732">Signal</keyword>
<evidence type="ECO:0000313" key="4">
    <source>
        <dbReference type="EMBL" id="OFI36224.1"/>
    </source>
</evidence>
<accession>A0A1E8FJY4</accession>
<dbReference type="InterPro" id="IPR050278">
    <property type="entry name" value="Serine_Prot_S9B/DPPIV"/>
</dbReference>
<evidence type="ECO:0000313" key="5">
    <source>
        <dbReference type="Proteomes" id="UP000176037"/>
    </source>
</evidence>
<dbReference type="PROSITE" id="PS51257">
    <property type="entry name" value="PROKAR_LIPOPROTEIN"/>
    <property type="match status" value="1"/>
</dbReference>
<feature type="domain" description="Peptidase S9 prolyl oligopeptidase catalytic" evidence="2">
    <location>
        <begin position="560"/>
        <end position="757"/>
    </location>
</feature>
<dbReference type="AlphaFoldDB" id="A0A1E8FJY4"/>
<dbReference type="Gene3D" id="3.40.50.1820">
    <property type="entry name" value="alpha/beta hydrolase"/>
    <property type="match status" value="1"/>
</dbReference>
<dbReference type="InterPro" id="IPR029058">
    <property type="entry name" value="AB_hydrolase_fold"/>
</dbReference>
<dbReference type="SUPFAM" id="SSF53474">
    <property type="entry name" value="alpha/beta-Hydrolases"/>
    <property type="match status" value="1"/>
</dbReference>
<feature type="chain" id="PRO_5009214312" evidence="1">
    <location>
        <begin position="22"/>
        <end position="769"/>
    </location>
</feature>
<name>A0A1E8FJY4_9ALTE</name>
<evidence type="ECO:0000259" key="3">
    <source>
        <dbReference type="Pfam" id="PF00930"/>
    </source>
</evidence>
<comment type="caution">
    <text evidence="4">The sequence shown here is derived from an EMBL/GenBank/DDBJ whole genome shotgun (WGS) entry which is preliminary data.</text>
</comment>
<dbReference type="GO" id="GO:0006508">
    <property type="term" value="P:proteolysis"/>
    <property type="evidence" value="ECO:0007669"/>
    <property type="project" value="InterPro"/>
</dbReference>
<keyword evidence="5" id="KW-1185">Reference proteome</keyword>
<protein>
    <submittedName>
        <fullName evidence="4">Peptidase S9</fullName>
    </submittedName>
</protein>
<evidence type="ECO:0000259" key="2">
    <source>
        <dbReference type="Pfam" id="PF00326"/>
    </source>
</evidence>
<dbReference type="Gene3D" id="2.140.10.30">
    <property type="entry name" value="Dipeptidylpeptidase IV, N-terminal domain"/>
    <property type="match status" value="1"/>
</dbReference>
<dbReference type="OrthoDB" id="9812921at2"/>
<dbReference type="Pfam" id="PF00930">
    <property type="entry name" value="DPPIV_N"/>
    <property type="match status" value="1"/>
</dbReference>
<feature type="signal peptide" evidence="1">
    <location>
        <begin position="1"/>
        <end position="21"/>
    </location>
</feature>
<evidence type="ECO:0000256" key="1">
    <source>
        <dbReference type="SAM" id="SignalP"/>
    </source>
</evidence>
<organism evidence="4 5">
    <name type="scientific">Alteromonas lipolytica</name>
    <dbReference type="NCBI Taxonomy" id="1856405"/>
    <lineage>
        <taxon>Bacteria</taxon>
        <taxon>Pseudomonadati</taxon>
        <taxon>Pseudomonadota</taxon>
        <taxon>Gammaproteobacteria</taxon>
        <taxon>Alteromonadales</taxon>
        <taxon>Alteromonadaceae</taxon>
        <taxon>Alteromonas/Salinimonas group</taxon>
        <taxon>Alteromonas</taxon>
    </lineage>
</organism>
<dbReference type="EMBL" id="MJIC01000002">
    <property type="protein sequence ID" value="OFI36224.1"/>
    <property type="molecule type" value="Genomic_DNA"/>
</dbReference>
<sequence>MGDTVRIFILLISLSLLGCQATPPANNTPDKSAISASVGLRQAWQGLTRDVIFPVEWQQDSHNFIYRKTVEGGYQFFTGSVSSADAALAFDHDNIATGLSAALGVTVSAMGLPLEHVRIDNDEQRILFNYGYEPWQCSLTTASCQQQDFGRYRPRGFGVVRDLRVNLDDMEKWAGNKEYVAKVEQYNLVIHNAAGEEIFRTSDGSVSQQYDIESVRWSPQNDALVVVRFVPGEARYVTRVEAAPDDQLFPKVVNQLYPKPGDRVDQDQPVLISLVNKTQHDVASEYIGNAYTLNHIYWHKSGNAFSFYFIERGHQAERIITVDKLTAKARVVIEEKADTFIYSWRDFYHDVGNQGEELIWLSERDGWAHLYRYDGRTGKVINQITSGEWPVREVLHVDEQNKQIYFAASGMNKGEDPYFVHYYRINFDGADLTALTPEPANHEVTFSADMAYFVDVYSRVDLPNIAELRRTSDGQLIRVLGKGNIDVLTAVGFKPPTPFVAKGRDGKSDIWGLIVKPTNFDPAKRYPVIENIYAGPHDSFVPKSFWPFGYHSGGDKVIGMQALANLGFIVVQIDGMGTANRSKAFHDVAWQNLGDSGFPDRIKWHQAAAAQFDWYDIADGVGIYGASAGGQSTLGALVFHPDFYTVGVAYAGCYDNRMDKISWNEQWMGYPVGEHYVASSAMEHAGNLQGELLIINGEQDSNVDPASTMQVVDKLVKAGKDFDLLVIPGGGHSVGRSTGPIDYVQRRQFSFFIEKLQRAKVPSWNRATH</sequence>
<dbReference type="Pfam" id="PF00326">
    <property type="entry name" value="Peptidase_S9"/>
    <property type="match status" value="1"/>
</dbReference>
<dbReference type="InterPro" id="IPR001375">
    <property type="entry name" value="Peptidase_S9_cat"/>
</dbReference>
<gene>
    <name evidence="4" type="ORF">BFC17_08880</name>
</gene>
<reference evidence="4 5" key="1">
    <citation type="submission" date="2016-09" db="EMBL/GenBank/DDBJ databases">
        <title>Alteromonas lipolytica, a new species isolated from sea water.</title>
        <authorList>
            <person name="Wu Y.-H."/>
            <person name="Cheng H."/>
            <person name="Xu X.-W."/>
        </authorList>
    </citation>
    <scope>NUCLEOTIDE SEQUENCE [LARGE SCALE GENOMIC DNA]</scope>
    <source>
        <strain evidence="4 5">JW12</strain>
    </source>
</reference>
<proteinExistence type="predicted"/>
<dbReference type="Proteomes" id="UP000176037">
    <property type="component" value="Unassembled WGS sequence"/>
</dbReference>
<dbReference type="STRING" id="1856405.BFC17_08880"/>
<dbReference type="GO" id="GO:0008236">
    <property type="term" value="F:serine-type peptidase activity"/>
    <property type="evidence" value="ECO:0007669"/>
    <property type="project" value="InterPro"/>
</dbReference>
<dbReference type="PANTHER" id="PTHR11731:SF118">
    <property type="entry name" value="BLR1971 PROTEIN"/>
    <property type="match status" value="1"/>
</dbReference>
<dbReference type="SUPFAM" id="SSF82171">
    <property type="entry name" value="DPP6 N-terminal domain-like"/>
    <property type="match status" value="1"/>
</dbReference>
<feature type="domain" description="Dipeptidylpeptidase IV N-terminal" evidence="3">
    <location>
        <begin position="171"/>
        <end position="463"/>
    </location>
</feature>
<dbReference type="InterPro" id="IPR002469">
    <property type="entry name" value="Peptidase_S9B_N"/>
</dbReference>
<dbReference type="PANTHER" id="PTHR11731">
    <property type="entry name" value="PROTEASE FAMILY S9B,C DIPEPTIDYL-PEPTIDASE IV-RELATED"/>
    <property type="match status" value="1"/>
</dbReference>